<dbReference type="EMBL" id="AWWV01010409">
    <property type="protein sequence ID" value="OMO79360.1"/>
    <property type="molecule type" value="Genomic_DNA"/>
</dbReference>
<dbReference type="GO" id="GO:0003677">
    <property type="term" value="F:DNA binding"/>
    <property type="evidence" value="ECO:0007669"/>
    <property type="project" value="TreeGrafter"/>
</dbReference>
<dbReference type="GO" id="GO:0006360">
    <property type="term" value="P:transcription by RNA polymerase I"/>
    <property type="evidence" value="ECO:0007669"/>
    <property type="project" value="TreeGrafter"/>
</dbReference>
<name>A0A1R3I9W9_COCAP</name>
<dbReference type="GO" id="GO:0042393">
    <property type="term" value="F:histone binding"/>
    <property type="evidence" value="ECO:0007669"/>
    <property type="project" value="TreeGrafter"/>
</dbReference>
<evidence type="ECO:0000256" key="2">
    <source>
        <dbReference type="SAM" id="MobiDB-lite"/>
    </source>
</evidence>
<dbReference type="PANTHER" id="PTHR22691:SF8">
    <property type="entry name" value="PROTEIN SPT2 HOMOLOG"/>
    <property type="match status" value="1"/>
</dbReference>
<gene>
    <name evidence="3" type="ORF">CCACVL1_13712</name>
</gene>
<dbReference type="STRING" id="210143.A0A1R3I9W9"/>
<evidence type="ECO:0000313" key="4">
    <source>
        <dbReference type="Proteomes" id="UP000188268"/>
    </source>
</evidence>
<dbReference type="AlphaFoldDB" id="A0A1R3I9W9"/>
<feature type="region of interest" description="Disordered" evidence="2">
    <location>
        <begin position="60"/>
        <end position="137"/>
    </location>
</feature>
<dbReference type="Proteomes" id="UP000188268">
    <property type="component" value="Unassembled WGS sequence"/>
</dbReference>
<accession>A0A1R3I9W9</accession>
<sequence length="137" mass="14998">MGDWLELRQRLKESIRRRNGGAADVSSQGKNYNLGSFFGPTETLISERVKALLKDKDITPMLSKMSSQSSLNQNSNSASRPKLGQGHRLRVEAPKPKPSTALLKAARDYSFLSDGAELPAPTSDSDQAPSMRPKTKP</sequence>
<dbReference type="GO" id="GO:0006334">
    <property type="term" value="P:nucleosome assembly"/>
    <property type="evidence" value="ECO:0007669"/>
    <property type="project" value="TreeGrafter"/>
</dbReference>
<feature type="compositionally biased region" description="Low complexity" evidence="2">
    <location>
        <begin position="61"/>
        <end position="79"/>
    </location>
</feature>
<reference evidence="3 4" key="1">
    <citation type="submission" date="2013-09" db="EMBL/GenBank/DDBJ databases">
        <title>Corchorus capsularis genome sequencing.</title>
        <authorList>
            <person name="Alam M."/>
            <person name="Haque M.S."/>
            <person name="Islam M.S."/>
            <person name="Emdad E.M."/>
            <person name="Islam M.M."/>
            <person name="Ahmed B."/>
            <person name="Halim A."/>
            <person name="Hossen Q.M.M."/>
            <person name="Hossain M.Z."/>
            <person name="Ahmed R."/>
            <person name="Khan M.M."/>
            <person name="Islam R."/>
            <person name="Rashid M.M."/>
            <person name="Khan S.A."/>
            <person name="Rahman M.S."/>
            <person name="Alam M."/>
        </authorList>
    </citation>
    <scope>NUCLEOTIDE SEQUENCE [LARGE SCALE GENOMIC DNA]</scope>
    <source>
        <strain evidence="4">cv. CVL-1</strain>
        <tissue evidence="3">Whole seedling</tissue>
    </source>
</reference>
<evidence type="ECO:0000313" key="3">
    <source>
        <dbReference type="EMBL" id="OMO79360.1"/>
    </source>
</evidence>
<proteinExistence type="predicted"/>
<dbReference type="OrthoDB" id="6259853at2759"/>
<dbReference type="GO" id="GO:0005730">
    <property type="term" value="C:nucleolus"/>
    <property type="evidence" value="ECO:0007669"/>
    <property type="project" value="TreeGrafter"/>
</dbReference>
<evidence type="ECO:0000256" key="1">
    <source>
        <dbReference type="ARBA" id="ARBA00023054"/>
    </source>
</evidence>
<dbReference type="Gramene" id="OMO79360">
    <property type="protein sequence ID" value="OMO79360"/>
    <property type="gene ID" value="CCACVL1_13712"/>
</dbReference>
<protein>
    <submittedName>
        <fullName evidence="3">Uncharacterized protein</fullName>
    </submittedName>
</protein>
<keyword evidence="1" id="KW-0175">Coiled coil</keyword>
<keyword evidence="4" id="KW-1185">Reference proteome</keyword>
<organism evidence="3 4">
    <name type="scientific">Corchorus capsularis</name>
    <name type="common">Jute</name>
    <dbReference type="NCBI Taxonomy" id="210143"/>
    <lineage>
        <taxon>Eukaryota</taxon>
        <taxon>Viridiplantae</taxon>
        <taxon>Streptophyta</taxon>
        <taxon>Embryophyta</taxon>
        <taxon>Tracheophyta</taxon>
        <taxon>Spermatophyta</taxon>
        <taxon>Magnoliopsida</taxon>
        <taxon>eudicotyledons</taxon>
        <taxon>Gunneridae</taxon>
        <taxon>Pentapetalae</taxon>
        <taxon>rosids</taxon>
        <taxon>malvids</taxon>
        <taxon>Malvales</taxon>
        <taxon>Malvaceae</taxon>
        <taxon>Grewioideae</taxon>
        <taxon>Apeibeae</taxon>
        <taxon>Corchorus</taxon>
    </lineage>
</organism>
<dbReference type="PANTHER" id="PTHR22691">
    <property type="entry name" value="YEAST SPT2-RELATED"/>
    <property type="match status" value="1"/>
</dbReference>
<comment type="caution">
    <text evidence="3">The sequence shown here is derived from an EMBL/GenBank/DDBJ whole genome shotgun (WGS) entry which is preliminary data.</text>
</comment>